<evidence type="ECO:0000256" key="6">
    <source>
        <dbReference type="ARBA" id="ARBA00023136"/>
    </source>
</evidence>
<dbReference type="Proteomes" id="UP000494108">
    <property type="component" value="Unassembled WGS sequence"/>
</dbReference>
<evidence type="ECO:0000256" key="5">
    <source>
        <dbReference type="ARBA" id="ARBA00022989"/>
    </source>
</evidence>
<protein>
    <recommendedName>
        <fullName evidence="10">DoxX family protein</fullName>
    </recommendedName>
</protein>
<dbReference type="GO" id="GO:0005886">
    <property type="term" value="C:plasma membrane"/>
    <property type="evidence" value="ECO:0007669"/>
    <property type="project" value="UniProtKB-SubCell"/>
</dbReference>
<feature type="transmembrane region" description="Helical" evidence="7">
    <location>
        <begin position="87"/>
        <end position="107"/>
    </location>
</feature>
<accession>A0A6S6ZPE6</accession>
<name>A0A6S6ZPE6_9BURK</name>
<dbReference type="PANTHER" id="PTHR33452">
    <property type="entry name" value="OXIDOREDUCTASE CATD-RELATED"/>
    <property type="match status" value="1"/>
</dbReference>
<reference evidence="8 9" key="1">
    <citation type="submission" date="2020-04" db="EMBL/GenBank/DDBJ databases">
        <authorList>
            <person name="De Canck E."/>
        </authorList>
    </citation>
    <scope>NUCLEOTIDE SEQUENCE [LARGE SCALE GENOMIC DNA]</scope>
    <source>
        <strain evidence="8 9">LMG 3431</strain>
    </source>
</reference>
<dbReference type="InterPro" id="IPR051907">
    <property type="entry name" value="DoxX-like_oxidoreductase"/>
</dbReference>
<keyword evidence="4 7" id="KW-0812">Transmembrane</keyword>
<organism evidence="8 9">
    <name type="scientific">Achromobacter pestifer</name>
    <dbReference type="NCBI Taxonomy" id="1353889"/>
    <lineage>
        <taxon>Bacteria</taxon>
        <taxon>Pseudomonadati</taxon>
        <taxon>Pseudomonadota</taxon>
        <taxon>Betaproteobacteria</taxon>
        <taxon>Burkholderiales</taxon>
        <taxon>Alcaligenaceae</taxon>
        <taxon>Achromobacter</taxon>
    </lineage>
</organism>
<comment type="similarity">
    <text evidence="2">Belongs to the DoxX family.</text>
</comment>
<dbReference type="AlphaFoldDB" id="A0A6S6ZPE6"/>
<evidence type="ECO:0000256" key="2">
    <source>
        <dbReference type="ARBA" id="ARBA00006679"/>
    </source>
</evidence>
<dbReference type="EMBL" id="CADIJX010000001">
    <property type="protein sequence ID" value="CAB3631262.1"/>
    <property type="molecule type" value="Genomic_DNA"/>
</dbReference>
<evidence type="ECO:0000256" key="1">
    <source>
        <dbReference type="ARBA" id="ARBA00004651"/>
    </source>
</evidence>
<proteinExistence type="inferred from homology"/>
<sequence>MNNASPMKARVPGVPGAVNGMLLWMAQAACMAAPLFLRVALALPFFKSGLTKWDGFLSLSPAVSFLFQEEFKLHIFGKTYDLPAPDVLALVSGSVEIIFPILLILGLATRFSALGLLGMTAVIQLIVPDGWANFHLPWATMAIALIALGPGRLSLDEWIRGYLDPGQTSTSI</sequence>
<dbReference type="RefSeq" id="WP_217481437.1">
    <property type="nucleotide sequence ID" value="NZ_CADIJX010000001.1"/>
</dbReference>
<evidence type="ECO:0000313" key="8">
    <source>
        <dbReference type="EMBL" id="CAB3631262.1"/>
    </source>
</evidence>
<dbReference type="InterPro" id="IPR032808">
    <property type="entry name" value="DoxX"/>
</dbReference>
<keyword evidence="3" id="KW-1003">Cell membrane</keyword>
<feature type="transmembrane region" description="Helical" evidence="7">
    <location>
        <begin position="21"/>
        <end position="46"/>
    </location>
</feature>
<feature type="transmembrane region" description="Helical" evidence="7">
    <location>
        <begin position="114"/>
        <end position="132"/>
    </location>
</feature>
<keyword evidence="5 7" id="KW-1133">Transmembrane helix</keyword>
<dbReference type="PANTHER" id="PTHR33452:SF1">
    <property type="entry name" value="INNER MEMBRANE PROTEIN YPHA-RELATED"/>
    <property type="match status" value="1"/>
</dbReference>
<evidence type="ECO:0000256" key="4">
    <source>
        <dbReference type="ARBA" id="ARBA00022692"/>
    </source>
</evidence>
<evidence type="ECO:0000256" key="7">
    <source>
        <dbReference type="SAM" id="Phobius"/>
    </source>
</evidence>
<evidence type="ECO:0000256" key="3">
    <source>
        <dbReference type="ARBA" id="ARBA00022475"/>
    </source>
</evidence>
<keyword evidence="6 7" id="KW-0472">Membrane</keyword>
<keyword evidence="9" id="KW-1185">Reference proteome</keyword>
<gene>
    <name evidence="8" type="ORF">LMG3431_01293</name>
</gene>
<comment type="subcellular location">
    <subcellularLocation>
        <location evidence="1">Cell membrane</location>
        <topology evidence="1">Multi-pass membrane protein</topology>
    </subcellularLocation>
</comment>
<evidence type="ECO:0008006" key="10">
    <source>
        <dbReference type="Google" id="ProtNLM"/>
    </source>
</evidence>
<dbReference type="Pfam" id="PF07681">
    <property type="entry name" value="DoxX"/>
    <property type="match status" value="1"/>
</dbReference>
<evidence type="ECO:0000313" key="9">
    <source>
        <dbReference type="Proteomes" id="UP000494108"/>
    </source>
</evidence>
<feature type="transmembrane region" description="Helical" evidence="7">
    <location>
        <begin position="138"/>
        <end position="155"/>
    </location>
</feature>